<dbReference type="EMBL" id="CDMZ01003249">
    <property type="protein sequence ID" value="CEM45693.1"/>
    <property type="molecule type" value="Genomic_DNA"/>
</dbReference>
<evidence type="ECO:0000256" key="1">
    <source>
        <dbReference type="SAM" id="MobiDB-lite"/>
    </source>
</evidence>
<dbReference type="Pfam" id="PF08421">
    <property type="entry name" value="Methyltransf_13"/>
    <property type="match status" value="1"/>
</dbReference>
<dbReference type="InterPro" id="IPR013691">
    <property type="entry name" value="MeTrfase_14"/>
</dbReference>
<dbReference type="SUPFAM" id="SSF53335">
    <property type="entry name" value="S-adenosyl-L-methionine-dependent methyltransferases"/>
    <property type="match status" value="1"/>
</dbReference>
<feature type="region of interest" description="Disordered" evidence="1">
    <location>
        <begin position="420"/>
        <end position="455"/>
    </location>
</feature>
<dbReference type="AlphaFoldDB" id="A0A0G4HNB4"/>
<evidence type="ECO:0008006" key="5">
    <source>
        <dbReference type="Google" id="ProtNLM"/>
    </source>
</evidence>
<proteinExistence type="predicted"/>
<dbReference type="InterPro" id="IPR013630">
    <property type="entry name" value="Methyltransf_Zn-bd_dom_put"/>
</dbReference>
<protein>
    <recommendedName>
        <fullName evidence="5">C-methyltransferase domain-containing protein</fullName>
    </recommendedName>
</protein>
<evidence type="ECO:0000259" key="2">
    <source>
        <dbReference type="Pfam" id="PF08421"/>
    </source>
</evidence>
<name>A0A0G4HNB4_9ALVE</name>
<sequence length="455" mass="52013">MVKEIEATCCRLCKSTDLTVVVDLGKQVITSRFPRKGEEPAPPSRITLVQCGSCALVQLKWSADSSELYEHFYGYRSGVNTTMRNHLISYNKELQSYAELSEGKAVLDIGSNDCTFLSQYPSHVLRVGCDPTGRQFEEEYKKFNCEIIMNYFTKENVRARYGPDIRFQLVSSVAMFYDLPDPVQFARDIHDVLAEDGVWTLEQSYVLLMLERKSIDTICHEHTEYYGVKQIKDIMDRAGLKIIALSLNEANGGSFRTFVCKKTCSRFPEATELVEKYLKREEEERIHTPERYFEWVRECDEEVRKLNEFLDSAKKDGKSVYIYGASTKGNCLLQYANIGPEKIPFAVERNPKKEGLMTSTGIEIIMEEKMRRDPPDFLLVLPWHFRDEIVKREDAFLQGGGQLVFPFPSFEVYGSRAEEAPSVNRDGKGKGIMERQSCSTCEESQSLPTPAGHVK</sequence>
<gene>
    <name evidence="4" type="ORF">Cvel_7610</name>
</gene>
<accession>A0A0G4HNB4</accession>
<dbReference type="Pfam" id="PF13489">
    <property type="entry name" value="Methyltransf_23"/>
    <property type="match status" value="1"/>
</dbReference>
<reference evidence="4" key="1">
    <citation type="submission" date="2014-11" db="EMBL/GenBank/DDBJ databases">
        <authorList>
            <person name="Otto D Thomas"/>
            <person name="Naeem Raeece"/>
        </authorList>
    </citation>
    <scope>NUCLEOTIDE SEQUENCE</scope>
</reference>
<dbReference type="Gene3D" id="3.40.50.150">
    <property type="entry name" value="Vaccinia Virus protein VP39"/>
    <property type="match status" value="1"/>
</dbReference>
<feature type="domain" description="Methyltransferase putative zinc binding" evidence="2">
    <location>
        <begin position="10"/>
        <end position="69"/>
    </location>
</feature>
<feature type="domain" description="C-methyltransferase" evidence="3">
    <location>
        <begin position="250"/>
        <end position="408"/>
    </location>
</feature>
<feature type="compositionally biased region" description="Polar residues" evidence="1">
    <location>
        <begin position="436"/>
        <end position="448"/>
    </location>
</feature>
<dbReference type="VEuPathDB" id="CryptoDB:Cvel_7610"/>
<dbReference type="InterPro" id="IPR038576">
    <property type="entry name" value="Methyltransf_Zn-bd_dom_put_sf"/>
</dbReference>
<evidence type="ECO:0000313" key="4">
    <source>
        <dbReference type="EMBL" id="CEM45693.1"/>
    </source>
</evidence>
<organism evidence="4">
    <name type="scientific">Chromera velia CCMP2878</name>
    <dbReference type="NCBI Taxonomy" id="1169474"/>
    <lineage>
        <taxon>Eukaryota</taxon>
        <taxon>Sar</taxon>
        <taxon>Alveolata</taxon>
        <taxon>Colpodellida</taxon>
        <taxon>Chromeraceae</taxon>
        <taxon>Chromera</taxon>
    </lineage>
</organism>
<dbReference type="Pfam" id="PF08484">
    <property type="entry name" value="Methyltransf_14"/>
    <property type="match status" value="1"/>
</dbReference>
<dbReference type="Gene3D" id="6.20.50.110">
    <property type="entry name" value="Methyltransferase, zinc-binding domain"/>
    <property type="match status" value="1"/>
</dbReference>
<evidence type="ECO:0000259" key="3">
    <source>
        <dbReference type="Pfam" id="PF08484"/>
    </source>
</evidence>
<dbReference type="Gene3D" id="3.40.50.720">
    <property type="entry name" value="NAD(P)-binding Rossmann-like Domain"/>
    <property type="match status" value="1"/>
</dbReference>
<dbReference type="InterPro" id="IPR029063">
    <property type="entry name" value="SAM-dependent_MTases_sf"/>
</dbReference>